<protein>
    <submittedName>
        <fullName evidence="2">Uncharacterized protein</fullName>
    </submittedName>
</protein>
<dbReference type="SUPFAM" id="SSF56349">
    <property type="entry name" value="DNA breaking-rejoining enzymes"/>
    <property type="match status" value="1"/>
</dbReference>
<organism evidence="2 3">
    <name type="scientific">Plantactinospora soyae</name>
    <dbReference type="NCBI Taxonomy" id="1544732"/>
    <lineage>
        <taxon>Bacteria</taxon>
        <taxon>Bacillati</taxon>
        <taxon>Actinomycetota</taxon>
        <taxon>Actinomycetes</taxon>
        <taxon>Micromonosporales</taxon>
        <taxon>Micromonosporaceae</taxon>
        <taxon>Plantactinospora</taxon>
    </lineage>
</organism>
<comment type="caution">
    <text evidence="2">The sequence shown here is derived from an EMBL/GenBank/DDBJ whole genome shotgun (WGS) entry which is preliminary data.</text>
</comment>
<dbReference type="AlphaFoldDB" id="A0A927R766"/>
<accession>A0A927R766</accession>
<dbReference type="Gene3D" id="1.10.443.10">
    <property type="entry name" value="Intergrase catalytic core"/>
    <property type="match status" value="1"/>
</dbReference>
<keyword evidence="1" id="KW-0233">DNA recombination</keyword>
<evidence type="ECO:0000256" key="1">
    <source>
        <dbReference type="ARBA" id="ARBA00023172"/>
    </source>
</evidence>
<proteinExistence type="predicted"/>
<dbReference type="Proteomes" id="UP000649753">
    <property type="component" value="Unassembled WGS sequence"/>
</dbReference>
<dbReference type="GO" id="GO:0003677">
    <property type="term" value="F:DNA binding"/>
    <property type="evidence" value="ECO:0007669"/>
    <property type="project" value="InterPro"/>
</dbReference>
<dbReference type="InterPro" id="IPR013762">
    <property type="entry name" value="Integrase-like_cat_sf"/>
</dbReference>
<gene>
    <name evidence="2" type="ORF">H4W31_004772</name>
</gene>
<keyword evidence="3" id="KW-1185">Reference proteome</keyword>
<evidence type="ECO:0000313" key="2">
    <source>
        <dbReference type="EMBL" id="MBE1489134.1"/>
    </source>
</evidence>
<dbReference type="GO" id="GO:0006310">
    <property type="term" value="P:DNA recombination"/>
    <property type="evidence" value="ECO:0007669"/>
    <property type="project" value="UniProtKB-KW"/>
</dbReference>
<name>A0A927R766_9ACTN</name>
<dbReference type="GO" id="GO:0015074">
    <property type="term" value="P:DNA integration"/>
    <property type="evidence" value="ECO:0007669"/>
    <property type="project" value="InterPro"/>
</dbReference>
<dbReference type="EMBL" id="JADBEB010000001">
    <property type="protein sequence ID" value="MBE1489134.1"/>
    <property type="molecule type" value="Genomic_DNA"/>
</dbReference>
<reference evidence="2" key="1">
    <citation type="submission" date="2020-10" db="EMBL/GenBank/DDBJ databases">
        <title>Sequencing the genomes of 1000 actinobacteria strains.</title>
        <authorList>
            <person name="Klenk H.-P."/>
        </authorList>
    </citation>
    <scope>NUCLEOTIDE SEQUENCE</scope>
    <source>
        <strain evidence="2">DSM 46832</strain>
    </source>
</reference>
<sequence length="420" mass="46759">MTSDCADCGTIPKGRRGRRPVCMPCQLNRRLARLLHNGTEAPASHLAALADHLRADPDPEKLLHWLSRCGPAELLTALANGSLDLTHDALRAWPRPIPARHLQHHLVACGLLPPVDGHLLRFESWLHRRLDRLTDHPHERLLRRFALWHQLPRLRADATARPLRATATTYMVNQFNTAHAFLDWLHTRGIAPDAVSQTDLDTWAVTAGAGHRHTIRGFFIWATHTSAMPRHLVLTPVKFTIGAAITQQQRLALLRHYLTNQAPLRERAAACLMLLYGQPISRIHRLHNNDLELSGNAPTIRFGDPPTPIPEPIASLLRDLAAAAPAEGWLFPGRHPGQPITYQTLHRNLRMLSFPLNQARVSALRQLVAQVPAPVIADALGIHHTTAARQAVNAGMTWSHYASGNHSPLPPRSPRARNRA</sequence>
<dbReference type="InterPro" id="IPR011010">
    <property type="entry name" value="DNA_brk_join_enz"/>
</dbReference>
<dbReference type="RefSeq" id="WP_192768660.1">
    <property type="nucleotide sequence ID" value="NZ_JADBEB010000001.1"/>
</dbReference>
<evidence type="ECO:0000313" key="3">
    <source>
        <dbReference type="Proteomes" id="UP000649753"/>
    </source>
</evidence>